<accession>A0A140GQY2</accession>
<proteinExistence type="predicted"/>
<dbReference type="AlphaFoldDB" id="A0A140GQY2"/>
<dbReference type="Proteomes" id="UP000070260">
    <property type="component" value="Plasmid pJFP838A"/>
</dbReference>
<keyword evidence="1" id="KW-0614">Plasmid</keyword>
<protein>
    <submittedName>
        <fullName evidence="1">Uncharacterized protein</fullName>
    </submittedName>
</protein>
<evidence type="ECO:0000313" key="1">
    <source>
        <dbReference type="EMBL" id="AMN30941.1"/>
    </source>
</evidence>
<organism evidence="1 2">
    <name type="scientific">Clostridium perfringens</name>
    <dbReference type="NCBI Taxonomy" id="1502"/>
    <lineage>
        <taxon>Bacteria</taxon>
        <taxon>Bacillati</taxon>
        <taxon>Bacillota</taxon>
        <taxon>Clostridia</taxon>
        <taxon>Eubacteriales</taxon>
        <taxon>Clostridiaceae</taxon>
        <taxon>Clostridium</taxon>
    </lineage>
</organism>
<geneLocation type="plasmid" evidence="1 2">
    <name>pJFP838A</name>
</geneLocation>
<dbReference type="EMBL" id="CP013615">
    <property type="protein sequence ID" value="AMN30941.1"/>
    <property type="molecule type" value="Genomic_DNA"/>
</dbReference>
<reference evidence="1 2" key="1">
    <citation type="journal article" date="2016" name="PLoS ONE">
        <title>Plasmid Characterization and Chromosome Analysis of Two netF+ Clostridium perfringens Isolates Associated with Foal and Canine Necrotizing Enteritis.</title>
        <authorList>
            <person name="Mehdizadeh Gohari I."/>
            <person name="Kropinski A.M."/>
            <person name="Weese S.J."/>
            <person name="Parreira V.R."/>
            <person name="Whitehead A.E."/>
            <person name="Boerlin P."/>
            <person name="Prescott J.F."/>
        </authorList>
    </citation>
    <scope>NUCLEOTIDE SEQUENCE [LARGE SCALE GENOMIC DNA]</scope>
    <source>
        <strain evidence="1 2">JP838</strain>
        <plasmid evidence="2">Plasmid pJFP838A</plasmid>
    </source>
</reference>
<evidence type="ECO:0000313" key="2">
    <source>
        <dbReference type="Proteomes" id="UP000070260"/>
    </source>
</evidence>
<sequence length="111" mass="13105">MYLNFKKFVDLIKSKHVQVKLPLKKLSSEYQVFDIAVKAYQGEERYIWCDVEAINDGNLSLSYMVFCNPMNDSYKGKRYYTTDLLSLVNNGVIDLRIKYDKKYDDKIVLKI</sequence>
<name>A0A140GQY2_CLOPF</name>
<dbReference type="PATRIC" id="fig|1502.177.peg.3231"/>
<gene>
    <name evidence="1" type="ORF">JFP838_pA0025</name>
</gene>